<organism evidence="3 5">
    <name type="scientific">Schizosaccharomyces japonicus (strain yFS275 / FY16936)</name>
    <name type="common">Fission yeast</name>
    <dbReference type="NCBI Taxonomy" id="402676"/>
    <lineage>
        <taxon>Eukaryota</taxon>
        <taxon>Fungi</taxon>
        <taxon>Dikarya</taxon>
        <taxon>Ascomycota</taxon>
        <taxon>Taphrinomycotina</taxon>
        <taxon>Schizosaccharomycetes</taxon>
        <taxon>Schizosaccharomycetales</taxon>
        <taxon>Schizosaccharomycetaceae</taxon>
        <taxon>Schizosaccharomyces</taxon>
    </lineage>
</organism>
<dbReference type="Pfam" id="PF10363">
    <property type="entry name" value="RTP1_C1"/>
    <property type="match status" value="1"/>
</dbReference>
<dbReference type="SUPFAM" id="SSF48371">
    <property type="entry name" value="ARM repeat"/>
    <property type="match status" value="2"/>
</dbReference>
<evidence type="ECO:0000313" key="5">
    <source>
        <dbReference type="Proteomes" id="UP000001744"/>
    </source>
</evidence>
<reference evidence="3 5" key="1">
    <citation type="journal article" date="2011" name="Science">
        <title>Comparative functional genomics of the fission yeasts.</title>
        <authorList>
            <person name="Rhind N."/>
            <person name="Chen Z."/>
            <person name="Yassour M."/>
            <person name="Thompson D.A."/>
            <person name="Haas B.J."/>
            <person name="Habib N."/>
            <person name="Wapinski I."/>
            <person name="Roy S."/>
            <person name="Lin M.F."/>
            <person name="Heiman D.I."/>
            <person name="Young S.K."/>
            <person name="Furuya K."/>
            <person name="Guo Y."/>
            <person name="Pidoux A."/>
            <person name="Chen H.M."/>
            <person name="Robbertse B."/>
            <person name="Goldberg J.M."/>
            <person name="Aoki K."/>
            <person name="Bayne E.H."/>
            <person name="Berlin A.M."/>
            <person name="Desjardins C.A."/>
            <person name="Dobbs E."/>
            <person name="Dukaj L."/>
            <person name="Fan L."/>
            <person name="FitzGerald M.G."/>
            <person name="French C."/>
            <person name="Gujja S."/>
            <person name="Hansen K."/>
            <person name="Keifenheim D."/>
            <person name="Levin J.Z."/>
            <person name="Mosher R.A."/>
            <person name="Mueller C.A."/>
            <person name="Pfiffner J."/>
            <person name="Priest M."/>
            <person name="Russ C."/>
            <person name="Smialowska A."/>
            <person name="Swoboda P."/>
            <person name="Sykes S.M."/>
            <person name="Vaughn M."/>
            <person name="Vengrova S."/>
            <person name="Yoder R."/>
            <person name="Zeng Q."/>
            <person name="Allshire R."/>
            <person name="Baulcombe D."/>
            <person name="Birren B.W."/>
            <person name="Brown W."/>
            <person name="Ekwall K."/>
            <person name="Kellis M."/>
            <person name="Leatherwood J."/>
            <person name="Levin H."/>
            <person name="Margalit H."/>
            <person name="Martienssen R."/>
            <person name="Nieduszynski C.A."/>
            <person name="Spatafora J.W."/>
            <person name="Friedman N."/>
            <person name="Dalgaard J.Z."/>
            <person name="Baumann P."/>
            <person name="Niki H."/>
            <person name="Regev A."/>
            <person name="Nusbaum C."/>
        </authorList>
    </citation>
    <scope>NUCLEOTIDE SEQUENCE [LARGE SCALE GENOMIC DNA]</scope>
    <source>
        <strain evidence="5">yFS275 / FY16936</strain>
    </source>
</reference>
<sequence length="768" mass="86416">MMDPKSNPLKVLDSLAAFWNAKDKKETPFDRISQFCNSDILSFLLQLLEDLASVDVTTPISVNSLKLLQFIVHLTVITGVYTQLPSEVLSDRKRASIPPQYLPSIPLAEVYQRLLKLVLFDSLVQKPLSLHLPELLATSIVLHLERIHKVEGSQNSLDIKPSTTEQSHATGHKLNNADLTGFPEEGFPLSDNPAMNISMCLQILLPKAPQDFKDIVTRILTKSICAPEGVKAFLAVFMQPDPNSVDRAKKAASLITSVPSFLSTEAYFDIIFPQLWTLMKSHSRLASYAILSLLHNHAELCETYFQPYFEILKTKSVVDISPVEEVLSRLDALLRTNDPSVGNLCVPITSSLFHLFQFASVKQLVLEILTSLFHINGVKSFLNQETDYDSLLEFLNTLSQNEITKCFPAVLEEWVESDPQERIKLYDVLFFMLSKVDTDLLSPKSVAALVFRLSEKLNDAEFAKNSLFVVPSEERAVQIKEKEDIVTVLLQLLSTMASKRTSNVFEEETPRVKTMLRQYLGSGQPVICELARDILQHLGDSQDDYRTALSYLHSEDVPTRGEGVYILRKLVENDSPKISPIQILQTFINLLRDEDSYVHLNVISGLVSLSEKYDNIVPILLQEYANSHKHDTTERLLLGQAIYQTMERLGELVPKFYSNIENACVSVIDSEETELQVSALNIASLLLRTRDSDLLIAKAVDILNLKAEDSNKFQRRAAIQVISESKHLNSTAITALKYISQFDGDDFVRNQAAVALQNGIERNVMYLE</sequence>
<evidence type="ECO:0000313" key="4">
    <source>
        <dbReference type="JaponicusDB" id="SJAG_01328"/>
    </source>
</evidence>
<dbReference type="PANTHER" id="PTHR20959:SF1">
    <property type="entry name" value="TRANSPORT AND GOLGI ORGANIZATION PROTEIN 6 HOMOLOG"/>
    <property type="match status" value="1"/>
</dbReference>
<evidence type="ECO:0000256" key="1">
    <source>
        <dbReference type="ARBA" id="ARBA00005724"/>
    </source>
</evidence>
<dbReference type="InterPro" id="IPR039600">
    <property type="entry name" value="TANGO6/Rtp1"/>
</dbReference>
<comment type="similarity">
    <text evidence="1">Belongs to the Tango6 family.</text>
</comment>
<dbReference type="PANTHER" id="PTHR20959">
    <property type="entry name" value="TRANSPORT AND GOLGI ORGANIZATION PROTEIN 6 FAMILY MEMBER"/>
    <property type="match status" value="1"/>
</dbReference>
<dbReference type="InterPro" id="IPR016024">
    <property type="entry name" value="ARM-type_fold"/>
</dbReference>
<dbReference type="GO" id="GO:0009306">
    <property type="term" value="P:protein secretion"/>
    <property type="evidence" value="ECO:0000318"/>
    <property type="project" value="GO_Central"/>
</dbReference>
<dbReference type="eggNOG" id="KOG4653">
    <property type="taxonomic scope" value="Eukaryota"/>
</dbReference>
<name>B6K0D5_SCHJY</name>
<protein>
    <submittedName>
        <fullName evidence="3">Eukaryotic protein</fullName>
    </submittedName>
</protein>
<dbReference type="InterPro" id="IPR011989">
    <property type="entry name" value="ARM-like"/>
</dbReference>
<dbReference type="AlphaFoldDB" id="B6K0D5"/>
<dbReference type="OMA" id="YVHLNVI"/>
<dbReference type="HOGENOM" id="CLU_363756_0_0_1"/>
<accession>B6K0D5</accession>
<evidence type="ECO:0000259" key="2">
    <source>
        <dbReference type="Pfam" id="PF10363"/>
    </source>
</evidence>
<dbReference type="VEuPathDB" id="FungiDB:SJAG_01328"/>
<dbReference type="GeneID" id="7052403"/>
<evidence type="ECO:0000313" key="3">
    <source>
        <dbReference type="EMBL" id="EEB06285.2"/>
    </source>
</evidence>
<gene>
    <name evidence="4" type="primary">rtp1</name>
    <name evidence="3" type="ORF">SJAG_01328</name>
</gene>
<dbReference type="JaponicusDB" id="SJAG_01328">
    <property type="gene designation" value="rtp1"/>
</dbReference>
<dbReference type="OrthoDB" id="39591at2759"/>
<dbReference type="Proteomes" id="UP000001744">
    <property type="component" value="Unassembled WGS sequence"/>
</dbReference>
<feature type="domain" description="RNA polymerase II assembly factor Rtp1 C-terminal" evidence="2">
    <location>
        <begin position="545"/>
        <end position="652"/>
    </location>
</feature>
<dbReference type="Gene3D" id="1.25.10.10">
    <property type="entry name" value="Leucine-rich Repeat Variant"/>
    <property type="match status" value="1"/>
</dbReference>
<keyword evidence="5" id="KW-1185">Reference proteome</keyword>
<dbReference type="RefSeq" id="XP_002172578.2">
    <property type="nucleotide sequence ID" value="XM_002172542.2"/>
</dbReference>
<dbReference type="InterPro" id="IPR019451">
    <property type="entry name" value="Rtp1_C1"/>
</dbReference>
<dbReference type="EMBL" id="KE651168">
    <property type="protein sequence ID" value="EEB06285.2"/>
    <property type="molecule type" value="Genomic_DNA"/>
</dbReference>
<proteinExistence type="inferred from homology"/>